<dbReference type="PANTHER" id="PTHR11662:SF399">
    <property type="entry name" value="FI19708P1-RELATED"/>
    <property type="match status" value="1"/>
</dbReference>
<evidence type="ECO:0000256" key="1">
    <source>
        <dbReference type="ARBA" id="ARBA00004141"/>
    </source>
</evidence>
<organism evidence="6">
    <name type="scientific">Timema poppense</name>
    <name type="common">Walking stick</name>
    <dbReference type="NCBI Taxonomy" id="170557"/>
    <lineage>
        <taxon>Eukaryota</taxon>
        <taxon>Metazoa</taxon>
        <taxon>Ecdysozoa</taxon>
        <taxon>Arthropoda</taxon>
        <taxon>Hexapoda</taxon>
        <taxon>Insecta</taxon>
        <taxon>Pterygota</taxon>
        <taxon>Neoptera</taxon>
        <taxon>Polyneoptera</taxon>
        <taxon>Phasmatodea</taxon>
        <taxon>Timematodea</taxon>
        <taxon>Timematoidea</taxon>
        <taxon>Timematidae</taxon>
        <taxon>Timema</taxon>
    </lineage>
</organism>
<evidence type="ECO:0000313" key="6">
    <source>
        <dbReference type="EMBL" id="CAD7417625.1"/>
    </source>
</evidence>
<keyword evidence="3 5" id="KW-1133">Transmembrane helix</keyword>
<dbReference type="AlphaFoldDB" id="A0A7R9DQ25"/>
<sequence length="235" mass="25557">MVSSLPVWAHVSMDIAVVWLSFMLGTELPTYLKNILHYNTTSSGHSDTASRTTNMFVFLFCSLFCSSLDTLLQRAEQRICSCSCSVRCSVLVWTLCYSEPNNEYVGLISALPSISSWLSHLFFGIFSQWIRRKGYVGHLTAYRIFNAIATIGPAAAILVITQIGCDAPTIIALLAITTFCSGAFVGGSMLNYMDLAINFVPALSGFSATATGIIGIMSPTITSYIINNQVSNGHF</sequence>
<dbReference type="InterPro" id="IPR050382">
    <property type="entry name" value="MFS_Na/Anion_cotransporter"/>
</dbReference>
<keyword evidence="2 5" id="KW-0812">Transmembrane</keyword>
<gene>
    <name evidence="6" type="ORF">TPSB3V08_LOCUS11914</name>
</gene>
<feature type="transmembrane region" description="Helical" evidence="5">
    <location>
        <begin position="144"/>
        <end position="164"/>
    </location>
</feature>
<feature type="transmembrane region" description="Helical" evidence="5">
    <location>
        <begin position="202"/>
        <end position="226"/>
    </location>
</feature>
<feature type="transmembrane region" description="Helical" evidence="5">
    <location>
        <begin position="104"/>
        <end position="123"/>
    </location>
</feature>
<evidence type="ECO:0000256" key="5">
    <source>
        <dbReference type="SAM" id="Phobius"/>
    </source>
</evidence>
<dbReference type="InterPro" id="IPR036259">
    <property type="entry name" value="MFS_trans_sf"/>
</dbReference>
<keyword evidence="4 5" id="KW-0472">Membrane</keyword>
<dbReference type="GO" id="GO:0016020">
    <property type="term" value="C:membrane"/>
    <property type="evidence" value="ECO:0007669"/>
    <property type="project" value="UniProtKB-SubCell"/>
</dbReference>
<accession>A0A7R9DQ25</accession>
<feature type="transmembrane region" description="Helical" evidence="5">
    <location>
        <begin position="55"/>
        <end position="72"/>
    </location>
</feature>
<reference evidence="6" key="1">
    <citation type="submission" date="2020-11" db="EMBL/GenBank/DDBJ databases">
        <authorList>
            <person name="Tran Van P."/>
        </authorList>
    </citation>
    <scope>NUCLEOTIDE SEQUENCE</scope>
</reference>
<protein>
    <submittedName>
        <fullName evidence="6">Uncharacterized protein</fullName>
    </submittedName>
</protein>
<dbReference type="SUPFAM" id="SSF103473">
    <property type="entry name" value="MFS general substrate transporter"/>
    <property type="match status" value="1"/>
</dbReference>
<proteinExistence type="predicted"/>
<comment type="subcellular location">
    <subcellularLocation>
        <location evidence="1">Membrane</location>
        <topology evidence="1">Multi-pass membrane protein</topology>
    </subcellularLocation>
</comment>
<name>A0A7R9DQ25_TIMPO</name>
<feature type="transmembrane region" description="Helical" evidence="5">
    <location>
        <begin position="170"/>
        <end position="190"/>
    </location>
</feature>
<dbReference type="GO" id="GO:0022857">
    <property type="term" value="F:transmembrane transporter activity"/>
    <property type="evidence" value="ECO:0007669"/>
    <property type="project" value="TreeGrafter"/>
</dbReference>
<dbReference type="GO" id="GO:0006820">
    <property type="term" value="P:monoatomic anion transport"/>
    <property type="evidence" value="ECO:0007669"/>
    <property type="project" value="TreeGrafter"/>
</dbReference>
<evidence type="ECO:0000256" key="2">
    <source>
        <dbReference type="ARBA" id="ARBA00022692"/>
    </source>
</evidence>
<evidence type="ECO:0000256" key="4">
    <source>
        <dbReference type="ARBA" id="ARBA00023136"/>
    </source>
</evidence>
<dbReference type="PANTHER" id="PTHR11662">
    <property type="entry name" value="SOLUTE CARRIER FAMILY 17"/>
    <property type="match status" value="1"/>
</dbReference>
<evidence type="ECO:0000256" key="3">
    <source>
        <dbReference type="ARBA" id="ARBA00022989"/>
    </source>
</evidence>
<dbReference type="EMBL" id="OD014305">
    <property type="protein sequence ID" value="CAD7417625.1"/>
    <property type="molecule type" value="Genomic_DNA"/>
</dbReference>